<sequence>MENTTKIRKPMPEDFKKALEEKKELIRKVRAGELDYLKGNVIKTI</sequence>
<proteinExistence type="predicted"/>
<dbReference type="RefSeq" id="WP_323253084.1">
    <property type="nucleotide sequence ID" value="NZ_JAYFUL010000056.1"/>
</dbReference>
<accession>A0ABU5QTS7</accession>
<reference evidence="1 2" key="1">
    <citation type="submission" date="2023-12" db="EMBL/GenBank/DDBJ databases">
        <title>Novel species of the genus Arcicella isolated from rivers.</title>
        <authorList>
            <person name="Lu H."/>
        </authorList>
    </citation>
    <scope>NUCLEOTIDE SEQUENCE [LARGE SCALE GENOMIC DNA]</scope>
    <source>
        <strain evidence="1 2">LMG 21963</strain>
    </source>
</reference>
<evidence type="ECO:0000313" key="2">
    <source>
        <dbReference type="Proteomes" id="UP001304671"/>
    </source>
</evidence>
<keyword evidence="2" id="KW-1185">Reference proteome</keyword>
<dbReference type="Proteomes" id="UP001304671">
    <property type="component" value="Unassembled WGS sequence"/>
</dbReference>
<comment type="caution">
    <text evidence="1">The sequence shown here is derived from an EMBL/GenBank/DDBJ whole genome shotgun (WGS) entry which is preliminary data.</text>
</comment>
<gene>
    <name evidence="1" type="ORF">VB264_22075</name>
</gene>
<organism evidence="1 2">
    <name type="scientific">Arcicella aquatica</name>
    <dbReference type="NCBI Taxonomy" id="217141"/>
    <lineage>
        <taxon>Bacteria</taxon>
        <taxon>Pseudomonadati</taxon>
        <taxon>Bacteroidota</taxon>
        <taxon>Cytophagia</taxon>
        <taxon>Cytophagales</taxon>
        <taxon>Flectobacillaceae</taxon>
        <taxon>Arcicella</taxon>
    </lineage>
</organism>
<evidence type="ECO:0000313" key="1">
    <source>
        <dbReference type="EMBL" id="MEA5260501.1"/>
    </source>
</evidence>
<name>A0ABU5QTS7_9BACT</name>
<dbReference type="EMBL" id="JAYFUL010000056">
    <property type="protein sequence ID" value="MEA5260501.1"/>
    <property type="molecule type" value="Genomic_DNA"/>
</dbReference>
<protein>
    <submittedName>
        <fullName evidence="1">Uncharacterized protein</fullName>
    </submittedName>
</protein>